<feature type="region of interest" description="Disordered" evidence="1">
    <location>
        <begin position="190"/>
        <end position="211"/>
    </location>
</feature>
<feature type="compositionally biased region" description="Polar residues" evidence="1">
    <location>
        <begin position="197"/>
        <end position="209"/>
    </location>
</feature>
<dbReference type="GO" id="GO:0098831">
    <property type="term" value="C:presynaptic active zone cytoplasmic component"/>
    <property type="evidence" value="ECO:0007669"/>
    <property type="project" value="TreeGrafter"/>
</dbReference>
<dbReference type="GO" id="GO:0031594">
    <property type="term" value="C:neuromuscular junction"/>
    <property type="evidence" value="ECO:0007669"/>
    <property type="project" value="TreeGrafter"/>
</dbReference>
<dbReference type="SUPFAM" id="SSF49562">
    <property type="entry name" value="C2 domain (Calcium/lipid-binding domain, CaLB)"/>
    <property type="match status" value="1"/>
</dbReference>
<dbReference type="PANTHER" id="PTHR10480">
    <property type="entry name" value="PROTEIN UNC-13 HOMOLOG"/>
    <property type="match status" value="1"/>
</dbReference>
<evidence type="ECO:0000313" key="4">
    <source>
        <dbReference type="Proteomes" id="UP000288216"/>
    </source>
</evidence>
<dbReference type="GO" id="GO:0016082">
    <property type="term" value="P:synaptic vesicle priming"/>
    <property type="evidence" value="ECO:0007669"/>
    <property type="project" value="TreeGrafter"/>
</dbReference>
<comment type="caution">
    <text evidence="3">The sequence shown here is derived from an EMBL/GenBank/DDBJ whole genome shotgun (WGS) entry which is preliminary data.</text>
</comment>
<dbReference type="Gene3D" id="2.60.40.150">
    <property type="entry name" value="C2 domain"/>
    <property type="match status" value="1"/>
</dbReference>
<keyword evidence="4" id="KW-1185">Reference proteome</keyword>
<dbReference type="OrthoDB" id="5831756at2759"/>
<dbReference type="SMART" id="SM00239">
    <property type="entry name" value="C2"/>
    <property type="match status" value="1"/>
</dbReference>
<dbReference type="Pfam" id="PF00168">
    <property type="entry name" value="C2"/>
    <property type="match status" value="1"/>
</dbReference>
<name>A0A401PEF3_SCYTO</name>
<accession>A0A401PEF3</accession>
<dbReference type="GO" id="GO:0017075">
    <property type="term" value="F:syntaxin-1 binding"/>
    <property type="evidence" value="ECO:0007669"/>
    <property type="project" value="TreeGrafter"/>
</dbReference>
<feature type="compositionally biased region" description="Polar residues" evidence="1">
    <location>
        <begin position="272"/>
        <end position="337"/>
    </location>
</feature>
<dbReference type="GO" id="GO:0042734">
    <property type="term" value="C:presynaptic membrane"/>
    <property type="evidence" value="ECO:0007669"/>
    <property type="project" value="TreeGrafter"/>
</dbReference>
<reference evidence="3 4" key="1">
    <citation type="journal article" date="2018" name="Nat. Ecol. Evol.">
        <title>Shark genomes provide insights into elasmobranch evolution and the origin of vertebrates.</title>
        <authorList>
            <person name="Hara Y"/>
            <person name="Yamaguchi K"/>
            <person name="Onimaru K"/>
            <person name="Kadota M"/>
            <person name="Koyanagi M"/>
            <person name="Keeley SD"/>
            <person name="Tatsumi K"/>
            <person name="Tanaka K"/>
            <person name="Motone F"/>
            <person name="Kageyama Y"/>
            <person name="Nozu R"/>
            <person name="Adachi N"/>
            <person name="Nishimura O"/>
            <person name="Nakagawa R"/>
            <person name="Tanegashima C"/>
            <person name="Kiyatake I"/>
            <person name="Matsumoto R"/>
            <person name="Murakumo K"/>
            <person name="Nishida K"/>
            <person name="Terakita A"/>
            <person name="Kuratani S"/>
            <person name="Sato K"/>
            <person name="Hyodo S Kuraku.S."/>
        </authorList>
    </citation>
    <scope>NUCLEOTIDE SEQUENCE [LARGE SCALE GENOMIC DNA]</scope>
</reference>
<protein>
    <recommendedName>
        <fullName evidence="2">C2 domain-containing protein</fullName>
    </recommendedName>
</protein>
<dbReference type="InterPro" id="IPR027080">
    <property type="entry name" value="Unc-13"/>
</dbReference>
<dbReference type="GO" id="GO:0061789">
    <property type="term" value="P:dense core granule priming"/>
    <property type="evidence" value="ECO:0007669"/>
    <property type="project" value="TreeGrafter"/>
</dbReference>
<dbReference type="STRING" id="75743.A0A401PEF3"/>
<dbReference type="InterPro" id="IPR035892">
    <property type="entry name" value="C2_domain_sf"/>
</dbReference>
<organism evidence="3 4">
    <name type="scientific">Scyliorhinus torazame</name>
    <name type="common">Cloudy catshark</name>
    <name type="synonym">Catulus torazame</name>
    <dbReference type="NCBI Taxonomy" id="75743"/>
    <lineage>
        <taxon>Eukaryota</taxon>
        <taxon>Metazoa</taxon>
        <taxon>Chordata</taxon>
        <taxon>Craniata</taxon>
        <taxon>Vertebrata</taxon>
        <taxon>Chondrichthyes</taxon>
        <taxon>Elasmobranchii</taxon>
        <taxon>Galeomorphii</taxon>
        <taxon>Galeoidea</taxon>
        <taxon>Carcharhiniformes</taxon>
        <taxon>Scyliorhinidae</taxon>
        <taxon>Scyliorhinus</taxon>
    </lineage>
</organism>
<gene>
    <name evidence="3" type="ORF">scyTo_0001598</name>
</gene>
<dbReference type="InterPro" id="IPR000008">
    <property type="entry name" value="C2_dom"/>
</dbReference>
<dbReference type="FunFam" id="2.60.40.150:FF:000031">
    <property type="entry name" value="Protein unc-13 homolog B"/>
    <property type="match status" value="1"/>
</dbReference>
<evidence type="ECO:0000256" key="1">
    <source>
        <dbReference type="SAM" id="MobiDB-lite"/>
    </source>
</evidence>
<feature type="compositionally biased region" description="Basic and acidic residues" evidence="1">
    <location>
        <begin position="232"/>
        <end position="249"/>
    </location>
</feature>
<dbReference type="AlphaFoldDB" id="A0A401PEF3"/>
<evidence type="ECO:0000313" key="3">
    <source>
        <dbReference type="EMBL" id="GCB71499.1"/>
    </source>
</evidence>
<feature type="compositionally biased region" description="Polar residues" evidence="1">
    <location>
        <begin position="250"/>
        <end position="264"/>
    </location>
</feature>
<sequence>MSLLCVKVKRGKLHGPSEKFNTYVTLKVQNLRSTTMNRRGNEPCWEQDFMFEINDLRKGLVVEVWDKGLIWDTLLGTVWIPLKKIEHATEERLGIWWILNSEVLTNGDEVCGAKDPTFHEILLDAYFELPAEIPDDEAQYLIEHLRSINAQLETEQENNGNDIHSKSYPDQVKLSLPVIRSSLIDGACEDKHCDDQSGPNNSPITSANGQLKHHSGLIDLYSKTKERLLPGKELRKQGGENPFDSKSDLESFSSRSQLPSQQHSLESKPSLELTNSGSVESRQHLSTTPSHGNSLPSYSEGSESDAVHNSTVESDCESRSTMYSYQQNSQGQPSDQENSTCCSQCNSNCSCVSRDILKMEEDPDGSCNHTPEREDNMDEEVVCTNTISRSRWKRVIQKVRLHL</sequence>
<dbReference type="Proteomes" id="UP000288216">
    <property type="component" value="Unassembled WGS sequence"/>
</dbReference>
<dbReference type="GO" id="GO:0030672">
    <property type="term" value="C:synaptic vesicle membrane"/>
    <property type="evidence" value="ECO:0007669"/>
    <property type="project" value="TreeGrafter"/>
</dbReference>
<dbReference type="PROSITE" id="PS50004">
    <property type="entry name" value="C2"/>
    <property type="match status" value="1"/>
</dbReference>
<dbReference type="GO" id="GO:0043195">
    <property type="term" value="C:terminal bouton"/>
    <property type="evidence" value="ECO:0007669"/>
    <property type="project" value="TreeGrafter"/>
</dbReference>
<feature type="region of interest" description="Disordered" evidence="1">
    <location>
        <begin position="232"/>
        <end position="337"/>
    </location>
</feature>
<dbReference type="GO" id="GO:0035249">
    <property type="term" value="P:synaptic transmission, glutamatergic"/>
    <property type="evidence" value="ECO:0007669"/>
    <property type="project" value="TreeGrafter"/>
</dbReference>
<dbReference type="GO" id="GO:0099525">
    <property type="term" value="P:presynaptic dense core vesicle exocytosis"/>
    <property type="evidence" value="ECO:0007669"/>
    <property type="project" value="TreeGrafter"/>
</dbReference>
<dbReference type="GO" id="GO:0005516">
    <property type="term" value="F:calmodulin binding"/>
    <property type="evidence" value="ECO:0007669"/>
    <property type="project" value="TreeGrafter"/>
</dbReference>
<evidence type="ECO:0000259" key="2">
    <source>
        <dbReference type="PROSITE" id="PS50004"/>
    </source>
</evidence>
<proteinExistence type="predicted"/>
<dbReference type="GO" id="GO:0019992">
    <property type="term" value="F:diacylglycerol binding"/>
    <property type="evidence" value="ECO:0007669"/>
    <property type="project" value="InterPro"/>
</dbReference>
<dbReference type="GO" id="GO:0016081">
    <property type="term" value="P:synaptic vesicle docking"/>
    <property type="evidence" value="ECO:0007669"/>
    <property type="project" value="TreeGrafter"/>
</dbReference>
<dbReference type="EMBL" id="BFAA01000365">
    <property type="protein sequence ID" value="GCB71499.1"/>
    <property type="molecule type" value="Genomic_DNA"/>
</dbReference>
<dbReference type="PANTHER" id="PTHR10480:SF12">
    <property type="entry name" value="UNC-13, ISOFORM E"/>
    <property type="match status" value="1"/>
</dbReference>
<feature type="domain" description="C2" evidence="2">
    <location>
        <begin position="1"/>
        <end position="97"/>
    </location>
</feature>